<sequence>MAPVDDDSDDDAVWAFAPPPASVLRDAYTITDVDMTPFYDIDPSFERKLHALGPRSHHANSLQVACRDDVPSLDWSQTYVTQVHMEALAAYVALTSRHLVSLNLSKNALGPRGAELLGHALITNNTIEYLDVSETELTGSPLRPSFAGLAKLVKGWESKRSMLRHLNAGLQPNGVRLVCSALAFHRSLTSLNVSNNMAGLFKDKQGYIALASLLRFSGSLTSLDMSNNPFQSGATSALEEALDGNTALTSLDATGCNVAGVFERVHLPALWDLRL</sequence>
<dbReference type="PANTHER" id="PTHR24107:SF2">
    <property type="entry name" value="NLR FAMILY CARD DOMAIN CONTAINING 3"/>
    <property type="match status" value="1"/>
</dbReference>
<dbReference type="InterPro" id="IPR052410">
    <property type="entry name" value="DRC5"/>
</dbReference>
<dbReference type="VEuPathDB" id="FungiDB:SPRG_12675"/>
<dbReference type="PANTHER" id="PTHR24107">
    <property type="entry name" value="YNEIN REGULATORY COMPLEX SUBUNIT 5"/>
    <property type="match status" value="1"/>
</dbReference>
<dbReference type="Gene3D" id="3.80.10.10">
    <property type="entry name" value="Ribonuclease Inhibitor"/>
    <property type="match status" value="1"/>
</dbReference>
<dbReference type="GO" id="GO:0005856">
    <property type="term" value="C:cytoskeleton"/>
    <property type="evidence" value="ECO:0007669"/>
    <property type="project" value="UniProtKB-SubCell"/>
</dbReference>
<dbReference type="KEGG" id="spar:SPRG_12675"/>
<evidence type="ECO:0000313" key="4">
    <source>
        <dbReference type="EMBL" id="KDO22179.1"/>
    </source>
</evidence>
<reference evidence="4 5" key="1">
    <citation type="journal article" date="2013" name="PLoS Genet.">
        <title>Distinctive expansion of potential virulence genes in the genome of the oomycete fish pathogen Saprolegnia parasitica.</title>
        <authorList>
            <person name="Jiang R.H."/>
            <person name="de Bruijn I."/>
            <person name="Haas B.J."/>
            <person name="Belmonte R."/>
            <person name="Lobach L."/>
            <person name="Christie J."/>
            <person name="van den Ackerveken G."/>
            <person name="Bottin A."/>
            <person name="Bulone V."/>
            <person name="Diaz-Moreno S.M."/>
            <person name="Dumas B."/>
            <person name="Fan L."/>
            <person name="Gaulin E."/>
            <person name="Govers F."/>
            <person name="Grenville-Briggs L.J."/>
            <person name="Horner N.R."/>
            <person name="Levin J.Z."/>
            <person name="Mammella M."/>
            <person name="Meijer H.J."/>
            <person name="Morris P."/>
            <person name="Nusbaum C."/>
            <person name="Oome S."/>
            <person name="Phillips A.J."/>
            <person name="van Rooyen D."/>
            <person name="Rzeszutek E."/>
            <person name="Saraiva M."/>
            <person name="Secombes C.J."/>
            <person name="Seidl M.F."/>
            <person name="Snel B."/>
            <person name="Stassen J.H."/>
            <person name="Sykes S."/>
            <person name="Tripathy S."/>
            <person name="van den Berg H."/>
            <person name="Vega-Arreguin J.C."/>
            <person name="Wawra S."/>
            <person name="Young S.K."/>
            <person name="Zeng Q."/>
            <person name="Dieguez-Uribeondo J."/>
            <person name="Russ C."/>
            <person name="Tyler B.M."/>
            <person name="van West P."/>
        </authorList>
    </citation>
    <scope>NUCLEOTIDE SEQUENCE [LARGE SCALE GENOMIC DNA]</scope>
    <source>
        <strain evidence="4 5">CBS 223.65</strain>
    </source>
</reference>
<proteinExistence type="predicted"/>
<protein>
    <submittedName>
        <fullName evidence="4">Uncharacterized protein</fullName>
    </submittedName>
</protein>
<dbReference type="SUPFAM" id="SSF52047">
    <property type="entry name" value="RNI-like"/>
    <property type="match status" value="1"/>
</dbReference>
<dbReference type="Pfam" id="PF00560">
    <property type="entry name" value="LRR_1"/>
    <property type="match status" value="1"/>
</dbReference>
<dbReference type="Proteomes" id="UP000030745">
    <property type="component" value="Unassembled WGS sequence"/>
</dbReference>
<evidence type="ECO:0000256" key="2">
    <source>
        <dbReference type="ARBA" id="ARBA00022490"/>
    </source>
</evidence>
<evidence type="ECO:0000256" key="1">
    <source>
        <dbReference type="ARBA" id="ARBA00004245"/>
    </source>
</evidence>
<accession>A0A067BUM3</accession>
<keyword evidence="2" id="KW-0963">Cytoplasm</keyword>
<dbReference type="RefSeq" id="XP_012207117.1">
    <property type="nucleotide sequence ID" value="XM_012351727.1"/>
</dbReference>
<keyword evidence="5" id="KW-1185">Reference proteome</keyword>
<comment type="subcellular location">
    <subcellularLocation>
        <location evidence="1">Cytoplasm</location>
        <location evidence="1">Cytoskeleton</location>
    </subcellularLocation>
</comment>
<dbReference type="OMA" id="DWSQTYV"/>
<evidence type="ECO:0000313" key="5">
    <source>
        <dbReference type="Proteomes" id="UP000030745"/>
    </source>
</evidence>
<dbReference type="Pfam" id="PF13516">
    <property type="entry name" value="LRR_6"/>
    <property type="match status" value="1"/>
</dbReference>
<dbReference type="GeneID" id="24134617"/>
<dbReference type="SMART" id="SM00368">
    <property type="entry name" value="LRR_RI"/>
    <property type="match status" value="2"/>
</dbReference>
<dbReference type="InterPro" id="IPR001611">
    <property type="entry name" value="Leu-rich_rpt"/>
</dbReference>
<keyword evidence="3" id="KW-0206">Cytoskeleton</keyword>
<dbReference type="OrthoDB" id="120976at2759"/>
<gene>
    <name evidence="4" type="ORF">SPRG_12675</name>
</gene>
<evidence type="ECO:0000256" key="3">
    <source>
        <dbReference type="ARBA" id="ARBA00023212"/>
    </source>
</evidence>
<dbReference type="EMBL" id="KK583273">
    <property type="protein sequence ID" value="KDO22179.1"/>
    <property type="molecule type" value="Genomic_DNA"/>
</dbReference>
<dbReference type="InterPro" id="IPR032675">
    <property type="entry name" value="LRR_dom_sf"/>
</dbReference>
<dbReference type="AlphaFoldDB" id="A0A067BUM3"/>
<organism evidence="4 5">
    <name type="scientific">Saprolegnia parasitica (strain CBS 223.65)</name>
    <dbReference type="NCBI Taxonomy" id="695850"/>
    <lineage>
        <taxon>Eukaryota</taxon>
        <taxon>Sar</taxon>
        <taxon>Stramenopiles</taxon>
        <taxon>Oomycota</taxon>
        <taxon>Saprolegniomycetes</taxon>
        <taxon>Saprolegniales</taxon>
        <taxon>Saprolegniaceae</taxon>
        <taxon>Saprolegnia</taxon>
    </lineage>
</organism>
<name>A0A067BUM3_SAPPC</name>